<proteinExistence type="inferred from homology"/>
<evidence type="ECO:0000259" key="5">
    <source>
        <dbReference type="Pfam" id="PF00135"/>
    </source>
</evidence>
<name>A0AAQ4EU11_AMBAM</name>
<dbReference type="AlphaFoldDB" id="A0AAQ4EU11"/>
<dbReference type="PANTHER" id="PTHR43918">
    <property type="entry name" value="ACETYLCHOLINESTERASE"/>
    <property type="match status" value="1"/>
</dbReference>
<dbReference type="InterPro" id="IPR050654">
    <property type="entry name" value="AChE-related_enzymes"/>
</dbReference>
<evidence type="ECO:0000313" key="7">
    <source>
        <dbReference type="Proteomes" id="UP001321473"/>
    </source>
</evidence>
<dbReference type="GO" id="GO:0003990">
    <property type="term" value="F:acetylcholinesterase activity"/>
    <property type="evidence" value="ECO:0007669"/>
    <property type="project" value="TreeGrafter"/>
</dbReference>
<comment type="similarity">
    <text evidence="1">Belongs to the type-B carboxylesterase/lipase family.</text>
</comment>
<sequence>SGSNNDPYYDGKILAAVGDVLVVVPNWRLGVLGFLNVALPDAPVNAGFLDQAEALRWTMRHAAAFGGNASDVVVVGHGSGASAVGYHLFAGEFLQAGVRKLVFMSESPFTRYPVYGRSLDEKRAILARLVCERTERARSWLACLRDLPVAALLEQPPGALRGLPTFFPVLPVMWKRSSWEMLKVVVALSTTVLGAYT</sequence>
<protein>
    <recommendedName>
        <fullName evidence="5">Carboxylesterase type B domain-containing protein</fullName>
    </recommendedName>
</protein>
<dbReference type="GO" id="GO:0005615">
    <property type="term" value="C:extracellular space"/>
    <property type="evidence" value="ECO:0007669"/>
    <property type="project" value="TreeGrafter"/>
</dbReference>
<dbReference type="GO" id="GO:0006581">
    <property type="term" value="P:acetylcholine catabolic process"/>
    <property type="evidence" value="ECO:0007669"/>
    <property type="project" value="TreeGrafter"/>
</dbReference>
<keyword evidence="4" id="KW-0325">Glycoprotein</keyword>
<feature type="non-terminal residue" evidence="6">
    <location>
        <position position="1"/>
    </location>
</feature>
<keyword evidence="7" id="KW-1185">Reference proteome</keyword>
<evidence type="ECO:0000256" key="2">
    <source>
        <dbReference type="ARBA" id="ARBA00022487"/>
    </source>
</evidence>
<evidence type="ECO:0000313" key="6">
    <source>
        <dbReference type="EMBL" id="KAK8778256.1"/>
    </source>
</evidence>
<dbReference type="Gene3D" id="3.40.50.1820">
    <property type="entry name" value="alpha/beta hydrolase"/>
    <property type="match status" value="1"/>
</dbReference>
<evidence type="ECO:0000256" key="3">
    <source>
        <dbReference type="ARBA" id="ARBA00022801"/>
    </source>
</evidence>
<feature type="domain" description="Carboxylesterase type B" evidence="5">
    <location>
        <begin position="2"/>
        <end position="172"/>
    </location>
</feature>
<gene>
    <name evidence="6" type="ORF">V5799_020398</name>
</gene>
<dbReference type="PANTHER" id="PTHR43918:SF4">
    <property type="entry name" value="CARBOXYLIC ESTER HYDROLASE"/>
    <property type="match status" value="1"/>
</dbReference>
<dbReference type="EMBL" id="JARKHS020010962">
    <property type="protein sequence ID" value="KAK8778256.1"/>
    <property type="molecule type" value="Genomic_DNA"/>
</dbReference>
<evidence type="ECO:0000256" key="1">
    <source>
        <dbReference type="ARBA" id="ARBA00005964"/>
    </source>
</evidence>
<dbReference type="GO" id="GO:0005886">
    <property type="term" value="C:plasma membrane"/>
    <property type="evidence" value="ECO:0007669"/>
    <property type="project" value="TreeGrafter"/>
</dbReference>
<dbReference type="Pfam" id="PF00135">
    <property type="entry name" value="COesterase"/>
    <property type="match status" value="1"/>
</dbReference>
<dbReference type="GO" id="GO:0019695">
    <property type="term" value="P:choline metabolic process"/>
    <property type="evidence" value="ECO:0007669"/>
    <property type="project" value="TreeGrafter"/>
</dbReference>
<keyword evidence="2" id="KW-0719">Serine esterase</keyword>
<organism evidence="6 7">
    <name type="scientific">Amblyomma americanum</name>
    <name type="common">Lone star tick</name>
    <dbReference type="NCBI Taxonomy" id="6943"/>
    <lineage>
        <taxon>Eukaryota</taxon>
        <taxon>Metazoa</taxon>
        <taxon>Ecdysozoa</taxon>
        <taxon>Arthropoda</taxon>
        <taxon>Chelicerata</taxon>
        <taxon>Arachnida</taxon>
        <taxon>Acari</taxon>
        <taxon>Parasitiformes</taxon>
        <taxon>Ixodida</taxon>
        <taxon>Ixodoidea</taxon>
        <taxon>Ixodidae</taxon>
        <taxon>Amblyomminae</taxon>
        <taxon>Amblyomma</taxon>
    </lineage>
</organism>
<evidence type="ECO:0000256" key="4">
    <source>
        <dbReference type="ARBA" id="ARBA00023180"/>
    </source>
</evidence>
<keyword evidence="3" id="KW-0378">Hydrolase</keyword>
<dbReference type="Proteomes" id="UP001321473">
    <property type="component" value="Unassembled WGS sequence"/>
</dbReference>
<accession>A0AAQ4EU11</accession>
<comment type="caution">
    <text evidence="6">The sequence shown here is derived from an EMBL/GenBank/DDBJ whole genome shotgun (WGS) entry which is preliminary data.</text>
</comment>
<dbReference type="InterPro" id="IPR002018">
    <property type="entry name" value="CarbesteraseB"/>
</dbReference>
<reference evidence="6 7" key="1">
    <citation type="journal article" date="2023" name="Arcadia Sci">
        <title>De novo assembly of a long-read Amblyomma americanum tick genome.</title>
        <authorList>
            <person name="Chou S."/>
            <person name="Poskanzer K.E."/>
            <person name="Rollins M."/>
            <person name="Thuy-Boun P.S."/>
        </authorList>
    </citation>
    <scope>NUCLEOTIDE SEQUENCE [LARGE SCALE GENOMIC DNA]</scope>
    <source>
        <strain evidence="6">F_SG_1</strain>
        <tissue evidence="6">Salivary glands</tissue>
    </source>
</reference>
<dbReference type="InterPro" id="IPR029058">
    <property type="entry name" value="AB_hydrolase_fold"/>
</dbReference>
<dbReference type="SUPFAM" id="SSF53474">
    <property type="entry name" value="alpha/beta-Hydrolases"/>
    <property type="match status" value="1"/>
</dbReference>